<dbReference type="RefSeq" id="WP_252851442.1">
    <property type="nucleotide sequence ID" value="NZ_JAMXLR010000023.1"/>
</dbReference>
<dbReference type="AlphaFoldDB" id="A0A9X2FFS4"/>
<comment type="caution">
    <text evidence="2">The sequence shown here is derived from an EMBL/GenBank/DDBJ whole genome shotgun (WGS) entry which is preliminary data.</text>
</comment>
<evidence type="ECO:0000259" key="1">
    <source>
        <dbReference type="Pfam" id="PF22557"/>
    </source>
</evidence>
<proteinExistence type="predicted"/>
<keyword evidence="3" id="KW-1185">Reference proteome</keyword>
<dbReference type="Proteomes" id="UP001155241">
    <property type="component" value="Unassembled WGS sequence"/>
</dbReference>
<reference evidence="2" key="1">
    <citation type="submission" date="2022-06" db="EMBL/GenBank/DDBJ databases">
        <title>Aeoliella straminimaris, a novel planctomycete from sediments.</title>
        <authorList>
            <person name="Vitorino I.R."/>
            <person name="Lage O.M."/>
        </authorList>
    </citation>
    <scope>NUCLEOTIDE SEQUENCE</scope>
    <source>
        <strain evidence="2">ICT_H6.2</strain>
    </source>
</reference>
<protein>
    <recommendedName>
        <fullName evidence="1">Dual OB-containing domain-containing protein</fullName>
    </recommendedName>
</protein>
<evidence type="ECO:0000313" key="2">
    <source>
        <dbReference type="EMBL" id="MCO6043336.1"/>
    </source>
</evidence>
<accession>A0A9X2FFS4</accession>
<organism evidence="2 3">
    <name type="scientific">Aeoliella straminimaris</name>
    <dbReference type="NCBI Taxonomy" id="2954799"/>
    <lineage>
        <taxon>Bacteria</taxon>
        <taxon>Pseudomonadati</taxon>
        <taxon>Planctomycetota</taxon>
        <taxon>Planctomycetia</taxon>
        <taxon>Pirellulales</taxon>
        <taxon>Lacipirellulaceae</taxon>
        <taxon>Aeoliella</taxon>
    </lineage>
</organism>
<dbReference type="Pfam" id="PF22557">
    <property type="entry name" value="DuOB"/>
    <property type="match status" value="1"/>
</dbReference>
<name>A0A9X2FFS4_9BACT</name>
<sequence length="214" mass="24732">MARIAILANSKRFDGQCLGGIDLDTKEWVRPVTKSGDGIPVERCFVNGKFLTLLDILELDLIKPRIVDEFQCENRFIRNWRWKRKRRLKRDAVKKYVESDTPILHSSGDRVAPDDLLVLPPEDWKSLQLVRPRNLRFGRHYYDPNRWVAHFFDRAGNSYSLKVTDPVATRKLEGGQSISKRSLLTVSMAKPWSHDDTQKPPMCYKVVAAVVEPN</sequence>
<evidence type="ECO:0000313" key="3">
    <source>
        <dbReference type="Proteomes" id="UP001155241"/>
    </source>
</evidence>
<dbReference type="InterPro" id="IPR054335">
    <property type="entry name" value="DuOB_dom"/>
</dbReference>
<feature type="domain" description="Dual OB-containing" evidence="1">
    <location>
        <begin position="3"/>
        <end position="210"/>
    </location>
</feature>
<gene>
    <name evidence="2" type="ORF">NG895_05400</name>
</gene>
<dbReference type="EMBL" id="JAMXLR010000023">
    <property type="protein sequence ID" value="MCO6043336.1"/>
    <property type="molecule type" value="Genomic_DNA"/>
</dbReference>